<dbReference type="GO" id="GO:0004252">
    <property type="term" value="F:serine-type endopeptidase activity"/>
    <property type="evidence" value="ECO:0007669"/>
    <property type="project" value="UniProtKB-UniRule"/>
</dbReference>
<protein>
    <recommendedName>
        <fullName evidence="6">Peptidase S8/S53 domain-containing protein</fullName>
    </recommendedName>
</protein>
<dbReference type="GO" id="GO:0005615">
    <property type="term" value="C:extracellular space"/>
    <property type="evidence" value="ECO:0007669"/>
    <property type="project" value="TreeGrafter"/>
</dbReference>
<feature type="active site" description="Charge relay system" evidence="5">
    <location>
        <position position="250"/>
    </location>
</feature>
<evidence type="ECO:0000313" key="8">
    <source>
        <dbReference type="Proteomes" id="UP000610966"/>
    </source>
</evidence>
<evidence type="ECO:0000256" key="1">
    <source>
        <dbReference type="ARBA" id="ARBA00011073"/>
    </source>
</evidence>
<dbReference type="Proteomes" id="UP000610966">
    <property type="component" value="Unassembled WGS sequence"/>
</dbReference>
<evidence type="ECO:0000256" key="3">
    <source>
        <dbReference type="ARBA" id="ARBA00022801"/>
    </source>
</evidence>
<dbReference type="AlphaFoldDB" id="A0A8J3R5L7"/>
<dbReference type="InterPro" id="IPR023827">
    <property type="entry name" value="Peptidase_S8_Asp-AS"/>
</dbReference>
<feature type="active site" description="Charge relay system" evidence="5">
    <location>
        <position position="106"/>
    </location>
</feature>
<dbReference type="GO" id="GO:0006508">
    <property type="term" value="P:proteolysis"/>
    <property type="evidence" value="ECO:0007669"/>
    <property type="project" value="UniProtKB-KW"/>
</dbReference>
<keyword evidence="3 5" id="KW-0378">Hydrolase</keyword>
<evidence type="ECO:0000256" key="2">
    <source>
        <dbReference type="ARBA" id="ARBA00022670"/>
    </source>
</evidence>
<organism evidence="7 8">
    <name type="scientific">Sphaerimonospora thailandensis</name>
    <dbReference type="NCBI Taxonomy" id="795644"/>
    <lineage>
        <taxon>Bacteria</taxon>
        <taxon>Bacillati</taxon>
        <taxon>Actinomycetota</taxon>
        <taxon>Actinomycetes</taxon>
        <taxon>Streptosporangiales</taxon>
        <taxon>Streptosporangiaceae</taxon>
        <taxon>Sphaerimonospora</taxon>
    </lineage>
</organism>
<proteinExistence type="inferred from homology"/>
<dbReference type="PROSITE" id="PS51892">
    <property type="entry name" value="SUBTILASE"/>
    <property type="match status" value="1"/>
</dbReference>
<accession>A0A8J3R5L7</accession>
<dbReference type="PANTHER" id="PTHR43806">
    <property type="entry name" value="PEPTIDASE S8"/>
    <property type="match status" value="1"/>
</dbReference>
<comment type="similarity">
    <text evidence="1 5">Belongs to the peptidase S8 family.</text>
</comment>
<keyword evidence="2 5" id="KW-0645">Protease</keyword>
<dbReference type="Pfam" id="PF00082">
    <property type="entry name" value="Peptidase_S8"/>
    <property type="match status" value="1"/>
</dbReference>
<evidence type="ECO:0000259" key="6">
    <source>
        <dbReference type="Pfam" id="PF00082"/>
    </source>
</evidence>
<gene>
    <name evidence="7" type="ORF">Mth01_01820</name>
</gene>
<evidence type="ECO:0000256" key="4">
    <source>
        <dbReference type="ARBA" id="ARBA00022825"/>
    </source>
</evidence>
<keyword evidence="4 5" id="KW-0720">Serine protease</keyword>
<dbReference type="PROSITE" id="PS00136">
    <property type="entry name" value="SUBTILASE_ASP"/>
    <property type="match status" value="1"/>
</dbReference>
<dbReference type="PANTHER" id="PTHR43806:SF11">
    <property type="entry name" value="CEREVISIN-RELATED"/>
    <property type="match status" value="1"/>
</dbReference>
<dbReference type="Gene3D" id="3.40.50.200">
    <property type="entry name" value="Peptidase S8/S53 domain"/>
    <property type="match status" value="1"/>
</dbReference>
<keyword evidence="8" id="KW-1185">Reference proteome</keyword>
<feature type="active site" description="Charge relay system" evidence="5">
    <location>
        <position position="66"/>
    </location>
</feature>
<reference evidence="7" key="1">
    <citation type="submission" date="2021-01" db="EMBL/GenBank/DDBJ databases">
        <title>Whole genome shotgun sequence of Sphaerimonospora thailandensis NBRC 107569.</title>
        <authorList>
            <person name="Komaki H."/>
            <person name="Tamura T."/>
        </authorList>
    </citation>
    <scope>NUCLEOTIDE SEQUENCE</scope>
    <source>
        <strain evidence="7">NBRC 107569</strain>
    </source>
</reference>
<evidence type="ECO:0000313" key="7">
    <source>
        <dbReference type="EMBL" id="GIH67929.1"/>
    </source>
</evidence>
<dbReference type="InterPro" id="IPR050131">
    <property type="entry name" value="Peptidase_S8_subtilisin-like"/>
</dbReference>
<dbReference type="InterPro" id="IPR036852">
    <property type="entry name" value="Peptidase_S8/S53_dom_sf"/>
</dbReference>
<dbReference type="InterPro" id="IPR000209">
    <property type="entry name" value="Peptidase_S8/S53_dom"/>
</dbReference>
<name>A0A8J3R5L7_9ACTN</name>
<comment type="caution">
    <text evidence="7">The sequence shown here is derived from an EMBL/GenBank/DDBJ whole genome shotgun (WGS) entry which is preliminary data.</text>
</comment>
<evidence type="ECO:0000256" key="5">
    <source>
        <dbReference type="PROSITE-ProRule" id="PRU01240"/>
    </source>
</evidence>
<dbReference type="PRINTS" id="PR00723">
    <property type="entry name" value="SUBTILISIN"/>
</dbReference>
<sequence>MTSMTPASTPPWRRERRAHFPGVPAWGLATTRQSPEPFQVSPLAEVTRQWAWDGSDGTGVRVCVVDTGVDGCHPKIGGLERSLEVVSGDGGELLVADCHPVDPAGHGTACAGVIRSIAPGASLTSLRVLTDGKTGTGDALMAGLRWAVDEGFDLVNLSLSTTRSGFRESLHELADRAYFRRCLLIAAAHNMPVVSFPWTFSSVVSVASHDEADPMTYYYNPAPPAEFHARGVRVPVAWPGGREIRSTGNSFAAPHITGICALILSKHPWLTPFQLKTVLYLAADNTMTRTTP</sequence>
<feature type="domain" description="Peptidase S8/S53" evidence="6">
    <location>
        <begin position="57"/>
        <end position="285"/>
    </location>
</feature>
<dbReference type="InterPro" id="IPR015500">
    <property type="entry name" value="Peptidase_S8_subtilisin-rel"/>
</dbReference>
<dbReference type="SUPFAM" id="SSF52743">
    <property type="entry name" value="Subtilisin-like"/>
    <property type="match status" value="1"/>
</dbReference>
<dbReference type="EMBL" id="BOOG01000003">
    <property type="protein sequence ID" value="GIH67929.1"/>
    <property type="molecule type" value="Genomic_DNA"/>
</dbReference>
<dbReference type="RefSeq" id="WP_204009756.1">
    <property type="nucleotide sequence ID" value="NZ_BOOG01000003.1"/>
</dbReference>